<proteinExistence type="predicted"/>
<sequence>MVPFLIFALTALPAVGAYLTGEPWRTIFVLITVLGASVSWWWSRRQDGENRELVAKVEELKARTKVEDASAPGILGQGELATWSYAQLVSRLRLDRFIR</sequence>
<keyword evidence="1" id="KW-0812">Transmembrane</keyword>
<evidence type="ECO:0000313" key="3">
    <source>
        <dbReference type="Proteomes" id="UP000197783"/>
    </source>
</evidence>
<feature type="transmembrane region" description="Helical" evidence="1">
    <location>
        <begin position="26"/>
        <end position="43"/>
    </location>
</feature>
<dbReference type="Proteomes" id="UP000197783">
    <property type="component" value="Unassembled WGS sequence"/>
</dbReference>
<dbReference type="AlphaFoldDB" id="A0A245ZRA0"/>
<evidence type="ECO:0000313" key="2">
    <source>
        <dbReference type="EMBL" id="OWK32278.1"/>
    </source>
</evidence>
<gene>
    <name evidence="2" type="ORF">SPMU_06000</name>
</gene>
<organism evidence="2 3">
    <name type="scientific">Sphingomonas mucosissima</name>
    <dbReference type="NCBI Taxonomy" id="370959"/>
    <lineage>
        <taxon>Bacteria</taxon>
        <taxon>Pseudomonadati</taxon>
        <taxon>Pseudomonadota</taxon>
        <taxon>Alphaproteobacteria</taxon>
        <taxon>Sphingomonadales</taxon>
        <taxon>Sphingomonadaceae</taxon>
        <taxon>Sphingomonas</taxon>
    </lineage>
</organism>
<protein>
    <submittedName>
        <fullName evidence="2">Uncharacterized protein</fullName>
    </submittedName>
</protein>
<name>A0A245ZRA0_9SPHN</name>
<comment type="caution">
    <text evidence="2">The sequence shown here is derived from an EMBL/GenBank/DDBJ whole genome shotgun (WGS) entry which is preliminary data.</text>
</comment>
<accession>A0A245ZRA0</accession>
<keyword evidence="3" id="KW-1185">Reference proteome</keyword>
<reference evidence="2 3" key="1">
    <citation type="submission" date="2017-03" db="EMBL/GenBank/DDBJ databases">
        <title>Genome sequence of Sphingomonas mucosissima DSM 17494.</title>
        <authorList>
            <person name="Poehlein A."/>
            <person name="Wuebbeler J.H."/>
            <person name="Steinbuechel A."/>
            <person name="Daniel R."/>
        </authorList>
    </citation>
    <scope>NUCLEOTIDE SEQUENCE [LARGE SCALE GENOMIC DNA]</scope>
    <source>
        <strain evidence="2 3">DSM 17494</strain>
    </source>
</reference>
<dbReference type="EMBL" id="NBBJ01000001">
    <property type="protein sequence ID" value="OWK32278.1"/>
    <property type="molecule type" value="Genomic_DNA"/>
</dbReference>
<evidence type="ECO:0000256" key="1">
    <source>
        <dbReference type="SAM" id="Phobius"/>
    </source>
</evidence>
<keyword evidence="1" id="KW-0472">Membrane</keyword>
<keyword evidence="1" id="KW-1133">Transmembrane helix</keyword>